<name>A0A832YY19_9CREN</name>
<dbReference type="Proteomes" id="UP000605805">
    <property type="component" value="Unassembled WGS sequence"/>
</dbReference>
<keyword evidence="2" id="KW-1133">Transmembrane helix</keyword>
<dbReference type="PROSITE" id="PS50983">
    <property type="entry name" value="FE_B12_PBP"/>
    <property type="match status" value="1"/>
</dbReference>
<dbReference type="NCBIfam" id="NF038402">
    <property type="entry name" value="TroA_like"/>
    <property type="match status" value="1"/>
</dbReference>
<keyword evidence="2" id="KW-0812">Transmembrane</keyword>
<comment type="caution">
    <text evidence="4">The sequence shown here is derived from an EMBL/GenBank/DDBJ whole genome shotgun (WGS) entry which is preliminary data.</text>
</comment>
<gene>
    <name evidence="4" type="ORF">EYH02_03110</name>
</gene>
<evidence type="ECO:0000313" key="4">
    <source>
        <dbReference type="EMBL" id="HIP57041.1"/>
    </source>
</evidence>
<feature type="transmembrane region" description="Helical" evidence="2">
    <location>
        <begin position="18"/>
        <end position="38"/>
    </location>
</feature>
<dbReference type="PANTHER" id="PTHR30535">
    <property type="entry name" value="VITAMIN B12-BINDING PROTEIN"/>
    <property type="match status" value="1"/>
</dbReference>
<sequence length="440" mass="47812">MAGLSKRIGVERGVSKPIYIAIAVLLIAILAITTTYLVSPPTQTVTTTVTSTSTLTLVRSVTHTVTVLHTLAMPYTVTNTITKTVTYTATKLHTITKTAFHTTTIVIPRMYPVEIVDALNRTVTIGSEPKRVVSLAPSITEILFALGLGDKVVGVDQYSNYPPEVVKLRKEGRIAVVGGYWNPDIEKILALKPDLVIASASVPSHVSIGEKLEKDYGIRVLFLKSGGAVTISDVFTDIWTVATVFGVEDRALELILTISRGIENIVRELHVNTARFRKVMILLGPPSWGYWTSGSGTFIDELITLAGGINVFSDKSGYVQVSKEDIVERNPEILIVTVMGGIEDAKRVYDEIVGDEALSKTDAVKSGRVYILVGEANDVMCRPGPRVVEALSILAQIIHPEIFGEVSRVDVYVPKSVKMCSEVSIALIEAGEVWLIEASY</sequence>
<dbReference type="InterPro" id="IPR002491">
    <property type="entry name" value="ABC_transptr_periplasmic_BD"/>
</dbReference>
<dbReference type="PANTHER" id="PTHR30535:SF34">
    <property type="entry name" value="MOLYBDATE-BINDING PROTEIN MOLA"/>
    <property type="match status" value="1"/>
</dbReference>
<dbReference type="CDD" id="cd01143">
    <property type="entry name" value="YvrC"/>
    <property type="match status" value="1"/>
</dbReference>
<evidence type="ECO:0000256" key="1">
    <source>
        <dbReference type="ARBA" id="ARBA00022729"/>
    </source>
</evidence>
<evidence type="ECO:0000259" key="3">
    <source>
        <dbReference type="PROSITE" id="PS50983"/>
    </source>
</evidence>
<dbReference type="EMBL" id="DQTV01000056">
    <property type="protein sequence ID" value="HIP57041.1"/>
    <property type="molecule type" value="Genomic_DNA"/>
</dbReference>
<feature type="domain" description="Fe/B12 periplasmic-binding" evidence="3">
    <location>
        <begin position="131"/>
        <end position="402"/>
    </location>
</feature>
<dbReference type="Pfam" id="PF01497">
    <property type="entry name" value="Peripla_BP_2"/>
    <property type="match status" value="1"/>
</dbReference>
<evidence type="ECO:0000313" key="5">
    <source>
        <dbReference type="Proteomes" id="UP000605805"/>
    </source>
</evidence>
<dbReference type="AlphaFoldDB" id="A0A832YY19"/>
<dbReference type="InterPro" id="IPR050902">
    <property type="entry name" value="ABC_Transporter_SBP"/>
</dbReference>
<dbReference type="SUPFAM" id="SSF53807">
    <property type="entry name" value="Helical backbone' metal receptor"/>
    <property type="match status" value="1"/>
</dbReference>
<protein>
    <submittedName>
        <fullName evidence="4">ABC transporter substrate-binding protein</fullName>
    </submittedName>
</protein>
<evidence type="ECO:0000256" key="2">
    <source>
        <dbReference type="SAM" id="Phobius"/>
    </source>
</evidence>
<organism evidence="4 5">
    <name type="scientific">Ignisphaera aggregans</name>
    <dbReference type="NCBI Taxonomy" id="334771"/>
    <lineage>
        <taxon>Archaea</taxon>
        <taxon>Thermoproteota</taxon>
        <taxon>Thermoprotei</taxon>
        <taxon>Desulfurococcales</taxon>
        <taxon>Desulfurococcaceae</taxon>
        <taxon>Ignisphaera</taxon>
    </lineage>
</organism>
<reference evidence="4" key="1">
    <citation type="journal article" date="2020" name="ISME J.">
        <title>Gammaproteobacteria mediating utilization of methyl-, sulfur- and petroleum organic compounds in deep ocean hydrothermal plumes.</title>
        <authorList>
            <person name="Zhou Z."/>
            <person name="Liu Y."/>
            <person name="Pan J."/>
            <person name="Cron B.R."/>
            <person name="Toner B.M."/>
            <person name="Anantharaman K."/>
            <person name="Breier J.A."/>
            <person name="Dick G.J."/>
            <person name="Li M."/>
        </authorList>
    </citation>
    <scope>NUCLEOTIDE SEQUENCE</scope>
    <source>
        <strain evidence="4">SZUA-1435</strain>
    </source>
</reference>
<keyword evidence="2" id="KW-0472">Membrane</keyword>
<dbReference type="InterPro" id="IPR054828">
    <property type="entry name" value="Vit_B12_bind_prot"/>
</dbReference>
<dbReference type="Gene3D" id="3.40.50.1980">
    <property type="entry name" value="Nitrogenase molybdenum iron protein domain"/>
    <property type="match status" value="2"/>
</dbReference>
<accession>A0A832YY19</accession>
<proteinExistence type="predicted"/>
<keyword evidence="1" id="KW-0732">Signal</keyword>